<organism evidence="8 9">
    <name type="scientific">Haliscomenobacter hydrossis (strain ATCC 27775 / DSM 1100 / LMG 10767 / O)</name>
    <dbReference type="NCBI Taxonomy" id="760192"/>
    <lineage>
        <taxon>Bacteria</taxon>
        <taxon>Pseudomonadati</taxon>
        <taxon>Bacteroidota</taxon>
        <taxon>Saprospiria</taxon>
        <taxon>Saprospirales</taxon>
        <taxon>Haliscomenobacteraceae</taxon>
        <taxon>Haliscomenobacter</taxon>
    </lineage>
</organism>
<feature type="transmembrane region" description="Helical" evidence="6">
    <location>
        <begin position="41"/>
        <end position="61"/>
    </location>
</feature>
<feature type="transmembrane region" description="Helical" evidence="6">
    <location>
        <begin position="110"/>
        <end position="127"/>
    </location>
</feature>
<dbReference type="InterPro" id="IPR051401">
    <property type="entry name" value="GtrA_CellWall_Glycosyl"/>
</dbReference>
<dbReference type="Pfam" id="PF04138">
    <property type="entry name" value="GtrA_DPMS_TM"/>
    <property type="match status" value="1"/>
</dbReference>
<evidence type="ECO:0000313" key="9">
    <source>
        <dbReference type="Proteomes" id="UP000008461"/>
    </source>
</evidence>
<evidence type="ECO:0000256" key="2">
    <source>
        <dbReference type="ARBA" id="ARBA00009399"/>
    </source>
</evidence>
<keyword evidence="3 6" id="KW-0812">Transmembrane</keyword>
<evidence type="ECO:0000256" key="3">
    <source>
        <dbReference type="ARBA" id="ARBA00022692"/>
    </source>
</evidence>
<protein>
    <submittedName>
        <fullName evidence="8">GtrA family protein</fullName>
    </submittedName>
</protein>
<feature type="transmembrane region" description="Helical" evidence="6">
    <location>
        <begin position="15"/>
        <end position="35"/>
    </location>
</feature>
<evidence type="ECO:0000259" key="7">
    <source>
        <dbReference type="Pfam" id="PF04138"/>
    </source>
</evidence>
<feature type="domain" description="GtrA/DPMS transmembrane" evidence="7">
    <location>
        <begin position="16"/>
        <end position="131"/>
    </location>
</feature>
<keyword evidence="5 6" id="KW-0472">Membrane</keyword>
<keyword evidence="9" id="KW-1185">Reference proteome</keyword>
<dbReference type="EMBL" id="CP002691">
    <property type="protein sequence ID" value="AEE51354.1"/>
    <property type="molecule type" value="Genomic_DNA"/>
</dbReference>
<dbReference type="OrthoDB" id="1494129at2"/>
<evidence type="ECO:0000313" key="8">
    <source>
        <dbReference type="EMBL" id="AEE51354.1"/>
    </source>
</evidence>
<sequence length="137" mass="15393">MALIDKLKTLLQLKLKYAASAGIATAVDYGIFFSLKNLLHYSATYAQPPAYAAGVIVNFLLQKRFVFELKRSAWSAFGLALVVSMGGLLLSTAIIYLLDNYIPFFQQQTLLAKLLTSGIVFFYNFYLKRLVFEGKFI</sequence>
<dbReference type="Proteomes" id="UP000008461">
    <property type="component" value="Chromosome"/>
</dbReference>
<dbReference type="RefSeq" id="WP_013765894.1">
    <property type="nucleotide sequence ID" value="NC_015510.1"/>
</dbReference>
<comment type="similarity">
    <text evidence="2">Belongs to the GtrA family.</text>
</comment>
<proteinExistence type="inferred from homology"/>
<dbReference type="STRING" id="760192.Halhy_3499"/>
<accession>F4KWL4</accession>
<gene>
    <name evidence="8" type="ordered locus">Halhy_3499</name>
</gene>
<feature type="transmembrane region" description="Helical" evidence="6">
    <location>
        <begin position="73"/>
        <end position="98"/>
    </location>
</feature>
<evidence type="ECO:0000256" key="6">
    <source>
        <dbReference type="SAM" id="Phobius"/>
    </source>
</evidence>
<name>F4KWL4_HALH1</name>
<evidence type="ECO:0000256" key="5">
    <source>
        <dbReference type="ARBA" id="ARBA00023136"/>
    </source>
</evidence>
<reference evidence="8 9" key="1">
    <citation type="journal article" date="2011" name="Stand. Genomic Sci.">
        <title>Complete genome sequence of Haliscomenobacter hydrossis type strain (O).</title>
        <authorList>
            <consortium name="US DOE Joint Genome Institute (JGI-PGF)"/>
            <person name="Daligault H."/>
            <person name="Lapidus A."/>
            <person name="Zeytun A."/>
            <person name="Nolan M."/>
            <person name="Lucas S."/>
            <person name="Del Rio T.G."/>
            <person name="Tice H."/>
            <person name="Cheng J.F."/>
            <person name="Tapia R."/>
            <person name="Han C."/>
            <person name="Goodwin L."/>
            <person name="Pitluck S."/>
            <person name="Liolios K."/>
            <person name="Pagani I."/>
            <person name="Ivanova N."/>
            <person name="Huntemann M."/>
            <person name="Mavromatis K."/>
            <person name="Mikhailova N."/>
            <person name="Pati A."/>
            <person name="Chen A."/>
            <person name="Palaniappan K."/>
            <person name="Land M."/>
            <person name="Hauser L."/>
            <person name="Brambilla E.M."/>
            <person name="Rohde M."/>
            <person name="Verbarg S."/>
            <person name="Goker M."/>
            <person name="Bristow J."/>
            <person name="Eisen J.A."/>
            <person name="Markowitz V."/>
            <person name="Hugenholtz P."/>
            <person name="Kyrpides N.C."/>
            <person name="Klenk H.P."/>
            <person name="Woyke T."/>
        </authorList>
    </citation>
    <scope>NUCLEOTIDE SEQUENCE [LARGE SCALE GENOMIC DNA]</scope>
    <source>
        <strain evidence="9">ATCC 27775 / DSM 1100 / LMG 10767 / O</strain>
    </source>
</reference>
<dbReference type="KEGG" id="hhy:Halhy_3499"/>
<dbReference type="HOGENOM" id="CLU_083873_6_3_10"/>
<dbReference type="GO" id="GO:0000271">
    <property type="term" value="P:polysaccharide biosynthetic process"/>
    <property type="evidence" value="ECO:0007669"/>
    <property type="project" value="InterPro"/>
</dbReference>
<evidence type="ECO:0000256" key="4">
    <source>
        <dbReference type="ARBA" id="ARBA00022989"/>
    </source>
</evidence>
<reference key="2">
    <citation type="submission" date="2011-04" db="EMBL/GenBank/DDBJ databases">
        <title>Complete sequence of chromosome of Haliscomenobacter hydrossis DSM 1100.</title>
        <authorList>
            <consortium name="US DOE Joint Genome Institute (JGI-PGF)"/>
            <person name="Lucas S."/>
            <person name="Han J."/>
            <person name="Lapidus A."/>
            <person name="Bruce D."/>
            <person name="Goodwin L."/>
            <person name="Pitluck S."/>
            <person name="Peters L."/>
            <person name="Kyrpides N."/>
            <person name="Mavromatis K."/>
            <person name="Ivanova N."/>
            <person name="Ovchinnikova G."/>
            <person name="Pagani I."/>
            <person name="Daligault H."/>
            <person name="Detter J.C."/>
            <person name="Han C."/>
            <person name="Land M."/>
            <person name="Hauser L."/>
            <person name="Markowitz V."/>
            <person name="Cheng J.-F."/>
            <person name="Hugenholtz P."/>
            <person name="Woyke T."/>
            <person name="Wu D."/>
            <person name="Verbarg S."/>
            <person name="Frueling A."/>
            <person name="Brambilla E."/>
            <person name="Klenk H.-P."/>
            <person name="Eisen J.A."/>
        </authorList>
    </citation>
    <scope>NUCLEOTIDE SEQUENCE</scope>
    <source>
        <strain>DSM 1100</strain>
    </source>
</reference>
<dbReference type="GO" id="GO:0005886">
    <property type="term" value="C:plasma membrane"/>
    <property type="evidence" value="ECO:0007669"/>
    <property type="project" value="TreeGrafter"/>
</dbReference>
<dbReference type="PANTHER" id="PTHR38459">
    <property type="entry name" value="PROPHAGE BACTOPRENOL-LINKED GLUCOSE TRANSLOCASE HOMOLOG"/>
    <property type="match status" value="1"/>
</dbReference>
<dbReference type="PANTHER" id="PTHR38459:SF1">
    <property type="entry name" value="PROPHAGE BACTOPRENOL-LINKED GLUCOSE TRANSLOCASE HOMOLOG"/>
    <property type="match status" value="1"/>
</dbReference>
<comment type="subcellular location">
    <subcellularLocation>
        <location evidence="1">Membrane</location>
        <topology evidence="1">Multi-pass membrane protein</topology>
    </subcellularLocation>
</comment>
<keyword evidence="4 6" id="KW-1133">Transmembrane helix</keyword>
<dbReference type="InterPro" id="IPR007267">
    <property type="entry name" value="GtrA_DPMS_TM"/>
</dbReference>
<evidence type="ECO:0000256" key="1">
    <source>
        <dbReference type="ARBA" id="ARBA00004141"/>
    </source>
</evidence>
<dbReference type="AlphaFoldDB" id="F4KWL4"/>
<dbReference type="eggNOG" id="COG2246">
    <property type="taxonomic scope" value="Bacteria"/>
</dbReference>